<proteinExistence type="predicted"/>
<gene>
    <name evidence="1" type="ORF">SAMN05421740_101249</name>
</gene>
<accession>A0A1H7F6X8</accession>
<dbReference type="AlphaFoldDB" id="A0A1H7F6X8"/>
<dbReference type="Proteomes" id="UP000198916">
    <property type="component" value="Unassembled WGS sequence"/>
</dbReference>
<reference evidence="2" key="1">
    <citation type="submission" date="2016-10" db="EMBL/GenBank/DDBJ databases">
        <authorList>
            <person name="Varghese N."/>
            <person name="Submissions S."/>
        </authorList>
    </citation>
    <scope>NUCLEOTIDE SEQUENCE [LARGE SCALE GENOMIC DNA]</scope>
    <source>
        <strain evidence="2">Jip14</strain>
    </source>
</reference>
<dbReference type="RefSeq" id="WP_090602138.1">
    <property type="nucleotide sequence ID" value="NZ_FNZR01000001.1"/>
</dbReference>
<keyword evidence="2" id="KW-1185">Reference proteome</keyword>
<evidence type="ECO:0000313" key="1">
    <source>
        <dbReference type="EMBL" id="SEK21826.1"/>
    </source>
</evidence>
<dbReference type="STRING" id="332977.SAMN05421740_101249"/>
<sequence length="294" mass="33375">MSKPHIIGIKRDNLFSPNHIGNDRFIFELVVNELQNRDFNVSVCSEGTYCNEKRLEIDGIFSMGRNKDLVACLKEDELRGVKVYNSAFGVERCYRTNMVSGLIQSGIPYPRSFFLTTEEPIGHVYDHMGSQGVWIKRGDFHAIHKEDVSFVASREEAEHIISEYALRGIANVVVSEHLPGDLVKFYGVRGTDFFYWFYPYDHNHHKYELYAEINGKSSYYPFDAALLKQVATKSAESLGVHIYGGDAIIGRDGTFHVIDLNDWPSFAPCREEAAQAITEILTAAYAADEIKVRQ</sequence>
<name>A0A1H7F6X8_9SPHI</name>
<dbReference type="EMBL" id="FNZR01000001">
    <property type="protein sequence ID" value="SEK21826.1"/>
    <property type="molecule type" value="Genomic_DNA"/>
</dbReference>
<organism evidence="1 2">
    <name type="scientific">Parapedobacter koreensis</name>
    <dbReference type="NCBI Taxonomy" id="332977"/>
    <lineage>
        <taxon>Bacteria</taxon>
        <taxon>Pseudomonadati</taxon>
        <taxon>Bacteroidota</taxon>
        <taxon>Sphingobacteriia</taxon>
        <taxon>Sphingobacteriales</taxon>
        <taxon>Sphingobacteriaceae</taxon>
        <taxon>Parapedobacter</taxon>
    </lineage>
</organism>
<dbReference type="SUPFAM" id="SSF56059">
    <property type="entry name" value="Glutathione synthetase ATP-binding domain-like"/>
    <property type="match status" value="1"/>
</dbReference>
<evidence type="ECO:0008006" key="3">
    <source>
        <dbReference type="Google" id="ProtNLM"/>
    </source>
</evidence>
<dbReference type="Gene3D" id="3.30.470.20">
    <property type="entry name" value="ATP-grasp fold, B domain"/>
    <property type="match status" value="1"/>
</dbReference>
<evidence type="ECO:0000313" key="2">
    <source>
        <dbReference type="Proteomes" id="UP000198916"/>
    </source>
</evidence>
<dbReference type="OrthoDB" id="9799627at2"/>
<protein>
    <recommendedName>
        <fullName evidence="3">Glutathione synthase/RimK-type ligase, ATP-grasp superfamily</fullName>
    </recommendedName>
</protein>